<dbReference type="PANTHER" id="PTHR11709:SF394">
    <property type="entry name" value="FI03373P-RELATED"/>
    <property type="match status" value="1"/>
</dbReference>
<evidence type="ECO:0000313" key="7">
    <source>
        <dbReference type="Proteomes" id="UP000178348"/>
    </source>
</evidence>
<evidence type="ECO:0000256" key="3">
    <source>
        <dbReference type="ARBA" id="ARBA00023008"/>
    </source>
</evidence>
<feature type="domain" description="Plastocyanin-like" evidence="5">
    <location>
        <begin position="69"/>
        <end position="174"/>
    </location>
</feature>
<evidence type="ECO:0000259" key="5">
    <source>
        <dbReference type="Pfam" id="PF07732"/>
    </source>
</evidence>
<evidence type="ECO:0000256" key="1">
    <source>
        <dbReference type="ARBA" id="ARBA00022723"/>
    </source>
</evidence>
<dbReference type="Pfam" id="PF07732">
    <property type="entry name" value="Cu-oxidase_3"/>
    <property type="match status" value="1"/>
</dbReference>
<name>A0A1G2CP65_9BACT</name>
<dbReference type="GO" id="GO:0016491">
    <property type="term" value="F:oxidoreductase activity"/>
    <property type="evidence" value="ECO:0007669"/>
    <property type="project" value="UniProtKB-KW"/>
</dbReference>
<reference evidence="6 7" key="1">
    <citation type="journal article" date="2016" name="Nat. Commun.">
        <title>Thousands of microbial genomes shed light on interconnected biogeochemical processes in an aquifer system.</title>
        <authorList>
            <person name="Anantharaman K."/>
            <person name="Brown C.T."/>
            <person name="Hug L.A."/>
            <person name="Sharon I."/>
            <person name="Castelle C.J."/>
            <person name="Probst A.J."/>
            <person name="Thomas B.C."/>
            <person name="Singh A."/>
            <person name="Wilkins M.J."/>
            <person name="Karaoz U."/>
            <person name="Brodie E.L."/>
            <person name="Williams K.H."/>
            <person name="Hubbard S.S."/>
            <person name="Banfield J.F."/>
        </authorList>
    </citation>
    <scope>NUCLEOTIDE SEQUENCE [LARGE SCALE GENOMIC DNA]</scope>
</reference>
<dbReference type="Pfam" id="PF00394">
    <property type="entry name" value="Cu-oxidase"/>
    <property type="match status" value="1"/>
</dbReference>
<evidence type="ECO:0000259" key="4">
    <source>
        <dbReference type="Pfam" id="PF00394"/>
    </source>
</evidence>
<evidence type="ECO:0000256" key="2">
    <source>
        <dbReference type="ARBA" id="ARBA00023002"/>
    </source>
</evidence>
<dbReference type="CDD" id="cd13861">
    <property type="entry name" value="CuRO_1_CumA_like"/>
    <property type="match status" value="1"/>
</dbReference>
<evidence type="ECO:0008006" key="8">
    <source>
        <dbReference type="Google" id="ProtNLM"/>
    </source>
</evidence>
<gene>
    <name evidence="6" type="ORF">A2946_01170</name>
</gene>
<keyword evidence="3" id="KW-0186">Copper</keyword>
<dbReference type="Gene3D" id="2.60.40.420">
    <property type="entry name" value="Cupredoxins - blue copper proteins"/>
    <property type="match status" value="2"/>
</dbReference>
<keyword evidence="2" id="KW-0560">Oxidoreductase</keyword>
<dbReference type="InterPro" id="IPR011707">
    <property type="entry name" value="Cu-oxidase-like_N"/>
</dbReference>
<sequence>MKNKALIGGIVTVAILIAGVFLFSNKNVSRETFSTITQDMPEARATQMVELNNGDTYNLIASIVKKEIGNTEVKMLAYNGMIPGPFLKVSQGAEITLNFKNETDVPTTMHSHGIRLDNKFDGVPDVTQKEVGVGESFTYNIKFPDAGIYWYHPHIREDYAQELGLYGNYLVTPTDADYWSPVNREVPLFLDDILIEDGKIAVFDKKQANRTLMGRFGNIFLVNGEENYTLEAKSGEVIRFYVTNSANTRPYNFTIAGTKMKLVGGDSGAYEKDQWVDAVILGPSERAAVEVLFDKAGSYALQNKTPNKTNSLGTIVVSENIAAPSYGDSFSMLKTHAEVIKSIDPFRAYFSKQLDKQIKLSINLTGNMQSMIGNENRGGEHQMSGGNMMGNNMIMGGEMMGASADGIEWNDTNQMMNEISNTDTVAWKIID</sequence>
<keyword evidence="1" id="KW-0479">Metal-binding</keyword>
<dbReference type="InterPro" id="IPR008972">
    <property type="entry name" value="Cupredoxin"/>
</dbReference>
<feature type="non-terminal residue" evidence="6">
    <location>
        <position position="431"/>
    </location>
</feature>
<dbReference type="AlphaFoldDB" id="A0A1G2CP65"/>
<proteinExistence type="predicted"/>
<evidence type="ECO:0000313" key="6">
    <source>
        <dbReference type="EMBL" id="OGZ02560.1"/>
    </source>
</evidence>
<dbReference type="EMBL" id="MHLB01000008">
    <property type="protein sequence ID" value="OGZ02560.1"/>
    <property type="molecule type" value="Genomic_DNA"/>
</dbReference>
<dbReference type="InterPro" id="IPR001117">
    <property type="entry name" value="Cu-oxidase_2nd"/>
</dbReference>
<feature type="domain" description="Plastocyanin-like" evidence="4">
    <location>
        <begin position="216"/>
        <end position="310"/>
    </location>
</feature>
<accession>A0A1G2CP65</accession>
<dbReference type="Proteomes" id="UP000178348">
    <property type="component" value="Unassembled WGS sequence"/>
</dbReference>
<protein>
    <recommendedName>
        <fullName evidence="8">Copper oxidase</fullName>
    </recommendedName>
</protein>
<dbReference type="PANTHER" id="PTHR11709">
    <property type="entry name" value="MULTI-COPPER OXIDASE"/>
    <property type="match status" value="1"/>
</dbReference>
<dbReference type="InterPro" id="IPR045087">
    <property type="entry name" value="Cu-oxidase_fam"/>
</dbReference>
<comment type="caution">
    <text evidence="6">The sequence shown here is derived from an EMBL/GenBank/DDBJ whole genome shotgun (WGS) entry which is preliminary data.</text>
</comment>
<dbReference type="GO" id="GO:0005507">
    <property type="term" value="F:copper ion binding"/>
    <property type="evidence" value="ECO:0007669"/>
    <property type="project" value="InterPro"/>
</dbReference>
<dbReference type="SUPFAM" id="SSF49503">
    <property type="entry name" value="Cupredoxins"/>
    <property type="match status" value="2"/>
</dbReference>
<organism evidence="6 7">
    <name type="scientific">Candidatus Liptonbacteria bacterium RIFCSPLOWO2_01_FULL_53_13</name>
    <dbReference type="NCBI Taxonomy" id="1798651"/>
    <lineage>
        <taxon>Bacteria</taxon>
        <taxon>Candidatus Liptoniibacteriota</taxon>
    </lineage>
</organism>